<dbReference type="Pfam" id="PF00069">
    <property type="entry name" value="Pkinase"/>
    <property type="match status" value="1"/>
</dbReference>
<protein>
    <recommendedName>
        <fullName evidence="2">histidine kinase</fullName>
        <ecNumber evidence="2">2.7.13.3</ecNumber>
    </recommendedName>
</protein>
<dbReference type="Proteomes" id="UP001159387">
    <property type="component" value="Unassembled WGS sequence"/>
</dbReference>
<dbReference type="PROSITE" id="PS50011">
    <property type="entry name" value="PROTEIN_KINASE_DOM"/>
    <property type="match status" value="1"/>
</dbReference>
<evidence type="ECO:0000256" key="1">
    <source>
        <dbReference type="ARBA" id="ARBA00000085"/>
    </source>
</evidence>
<name>A0AA43GPF9_9CYAN</name>
<dbReference type="Gene3D" id="3.30.200.20">
    <property type="entry name" value="Phosphorylase Kinase, domain 1"/>
    <property type="match status" value="1"/>
</dbReference>
<dbReference type="PANTHER" id="PTHR43642">
    <property type="entry name" value="HYBRID SIGNAL TRANSDUCTION HISTIDINE KINASE G"/>
    <property type="match status" value="1"/>
</dbReference>
<dbReference type="InterPro" id="IPR005467">
    <property type="entry name" value="His_kinase_dom"/>
</dbReference>
<dbReference type="SUPFAM" id="SSF55874">
    <property type="entry name" value="ATPase domain of HSP90 chaperone/DNA topoisomerase II/histidine kinase"/>
    <property type="match status" value="1"/>
</dbReference>
<dbReference type="GO" id="GO:0000155">
    <property type="term" value="F:phosphorelay sensor kinase activity"/>
    <property type="evidence" value="ECO:0007669"/>
    <property type="project" value="InterPro"/>
</dbReference>
<feature type="domain" description="Histidine kinase" evidence="6">
    <location>
        <begin position="1546"/>
        <end position="1812"/>
    </location>
</feature>
<dbReference type="SMART" id="SM00220">
    <property type="entry name" value="S_TKc"/>
    <property type="match status" value="1"/>
</dbReference>
<dbReference type="InterPro" id="IPR011009">
    <property type="entry name" value="Kinase-like_dom_sf"/>
</dbReference>
<accession>A0AA43GPF9</accession>
<dbReference type="InterPro" id="IPR027417">
    <property type="entry name" value="P-loop_NTPase"/>
</dbReference>
<keyword evidence="4" id="KW-0902">Two-component regulatory system</keyword>
<dbReference type="Gene3D" id="3.30.450.40">
    <property type="match status" value="1"/>
</dbReference>
<dbReference type="Gene3D" id="3.40.50.300">
    <property type="entry name" value="P-loop containing nucleotide triphosphate hydrolases"/>
    <property type="match status" value="1"/>
</dbReference>
<dbReference type="CDD" id="cd14014">
    <property type="entry name" value="STKc_PknB_like"/>
    <property type="match status" value="1"/>
</dbReference>
<dbReference type="InterPro" id="IPR036097">
    <property type="entry name" value="HisK_dim/P_sf"/>
</dbReference>
<dbReference type="Pfam" id="PF01590">
    <property type="entry name" value="GAF"/>
    <property type="match status" value="1"/>
</dbReference>
<dbReference type="EMBL" id="JANQDH010000016">
    <property type="protein sequence ID" value="MDH6059334.1"/>
    <property type="molecule type" value="Genomic_DNA"/>
</dbReference>
<evidence type="ECO:0000256" key="2">
    <source>
        <dbReference type="ARBA" id="ARBA00012438"/>
    </source>
</evidence>
<dbReference type="Pfam" id="PF02518">
    <property type="entry name" value="HATPase_c"/>
    <property type="match status" value="1"/>
</dbReference>
<evidence type="ECO:0000313" key="8">
    <source>
        <dbReference type="Proteomes" id="UP001159387"/>
    </source>
</evidence>
<keyword evidence="8" id="KW-1185">Reference proteome</keyword>
<sequence length="1812" mass="204752">MTTAGDPLPMIPGYRITYQLYAGSKTSVYQAVREQDQLLVVIKVLFSEYPSFNELLQFRNQYTISKNLNHRAIVNPIALEAYGNSYILVMKDTGFVSLRDYIKETPFSMVEFLEFGINFTHILEHLVENRVIHKDIKPANILIHPQTKEIQLIDFSIASLLPKENQEIKSPNVLEGTLAYISPEQTGRMNRGIDYRSDFYSLGVTFYELLTGELPFTCDQPMELVHCHMAKIPPALGNRKRPIGDQELIPGVIGDMVMKLMAKNAEDRYQSALGLRYDLENCCHQWKNTQKIAYFDIGKRDLCDRFFIPEKLYGRETEVKNLLATFDRVCNGTSEMILVAGFSGVGKTAVVNEVHKPITRRQGYFIKGKFDQFNRNIPFSAFVQALQDLINQLWSESDQRLQQWRTNILAALGDSGQVLIDVIPELEKIIGKQPPVRELSGIADQNRFNLLFKKFIEVFTTAEHPVVIFLDDLQWADLASLELIKLLIEDENYLLLLGAYRDNEVHPTHPLMLILHELRKTTKTINTITLNPLSFADVNQLVADTLNCPQERSQTLTDLIQRKTQGNPFFITQFLKSLHQDGHIKFNTSQGFWESDLTQIKALSITDDVVRFMSQQLLKLPKPTQNVLQLAACIGNHFDLATLAVVCQQSPVNTATDLWKGVENGLILPTSQVYKFFQTEIIESQTIVHDQGVNLTYRFLHDRVQQAAYGLIPDEEKQLTHLKIGQLLLHHTSQENLESRIFDIVNQLNMGIDLISQLGQKKQLAKLNLRAGEKAKLATAYDAAVTYLHKGLLLLSNNWESDYTLTLKLHELLAEAQYLNTNFASSEEIINETLTYAQTSLDKIKVYEIQIQSYTAQNKLVEAIKVGREALELLGIDLPNQVHRETINLQHQQIKNILGHRPIENLANLPLLVDSVHRAALRILAGLFASVYLAQPELLPLYIFTMVKICLEYGNSPQAAIAYSLYGLFLCASGEIDRGYKFGQLATILVEKLEAKELNSKINLIFGLFVKHWQDSLSSTLPVFLAGLKSGLEHGDIEYVGYCANCYIQFLFCSGETLELVESEGYKYAELIASVKQESAYIWVNTWRQTVMNLRGKCENTTILVGSCFNEAVSLPFLIESQNINGICFVYLAKLLLYYLFGDYQKAQEYADKFGEYEQGAAGLWIIPLKNFYQSLTLLALYSQMDQENKTASLVKIANNQKFMKTWAHHAPMNYWHKFHLVEAETYRVLGKNYQAGDSYDQAIALAQEYSYLQEQALSNELAAKFYLQLKKDKIAAGYMQEAYYCYARWNSEGKMKDLETRYPELLRPILIKPNLGFNPLETLAGISPGVSIHAPNTVKRSSSSSINNTLDFAAILKASQSLSSTIQLNELLHQLTQIILQNSGADYCSLVLPDSHNNWGVKAVATETTTELCFQPLQNNLDAAVKLIQYVKNTQQIVVIDDLNTDLAVIDEYLTQQQPKSVLCLPIHNQGNLIGILYLQNSSTSGVFTSDRIIILNFLCTQAAISLENARLYQQAGQALQDLQAAQLQIIQNEKMFALGNLVAGVAHEMNNPLGFISASLEQIKPIINDIITHLQLYQSSLPTPESTPQNQINQNQILDHAEEIDLDYILADLPKMVNSIIMACDRLKNISNSLRTFSRADRDYKVLFNIHEGLDSTILILKHRLKANQRRPAIEVITEYGDLPKIECFPGQLNQVFMNIIANAIDALEESNHQRSFEEIKATPNYIWIKTSVINDQIQIIVADNGVGMSEQIKQRVFDHLFTTKAVGKGTGLGLAIAQQIVVEKHNGTIKVNSTPDLGTEFIITLPIAV</sequence>
<dbReference type="PROSITE" id="PS00108">
    <property type="entry name" value="PROTEIN_KINASE_ST"/>
    <property type="match status" value="1"/>
</dbReference>
<evidence type="ECO:0000259" key="6">
    <source>
        <dbReference type="PROSITE" id="PS50109"/>
    </source>
</evidence>
<dbReference type="PROSITE" id="PS50109">
    <property type="entry name" value="HIS_KIN"/>
    <property type="match status" value="1"/>
</dbReference>
<dbReference type="SUPFAM" id="SSF55781">
    <property type="entry name" value="GAF domain-like"/>
    <property type="match status" value="1"/>
</dbReference>
<dbReference type="PANTHER" id="PTHR43642:SF1">
    <property type="entry name" value="HYBRID SIGNAL TRANSDUCTION HISTIDINE KINASE G"/>
    <property type="match status" value="1"/>
</dbReference>
<dbReference type="Gene3D" id="1.10.510.10">
    <property type="entry name" value="Transferase(Phosphotransferase) domain 1"/>
    <property type="match status" value="1"/>
</dbReference>
<dbReference type="SUPFAM" id="SSF56112">
    <property type="entry name" value="Protein kinase-like (PK-like)"/>
    <property type="match status" value="1"/>
</dbReference>
<evidence type="ECO:0000256" key="3">
    <source>
        <dbReference type="ARBA" id="ARBA00022777"/>
    </source>
</evidence>
<dbReference type="Gene3D" id="3.30.565.10">
    <property type="entry name" value="Histidine kinase-like ATPase, C-terminal domain"/>
    <property type="match status" value="1"/>
</dbReference>
<dbReference type="GO" id="GO:0005524">
    <property type="term" value="F:ATP binding"/>
    <property type="evidence" value="ECO:0007669"/>
    <property type="project" value="InterPro"/>
</dbReference>
<evidence type="ECO:0000256" key="4">
    <source>
        <dbReference type="ARBA" id="ARBA00023012"/>
    </source>
</evidence>
<dbReference type="EC" id="2.7.13.3" evidence="2"/>
<dbReference type="Pfam" id="PF13191">
    <property type="entry name" value="AAA_16"/>
    <property type="match status" value="1"/>
</dbReference>
<comment type="catalytic activity">
    <reaction evidence="1">
        <text>ATP + protein L-histidine = ADP + protein N-phospho-L-histidine.</text>
        <dbReference type="EC" id="2.7.13.3"/>
    </reaction>
</comment>
<dbReference type="InterPro" id="IPR000719">
    <property type="entry name" value="Prot_kinase_dom"/>
</dbReference>
<dbReference type="Gene3D" id="1.10.287.130">
    <property type="match status" value="1"/>
</dbReference>
<gene>
    <name evidence="7" type="ORF">NWP17_02575</name>
</gene>
<reference evidence="7 8" key="1">
    <citation type="journal article" date="2023" name="J. Phycol.">
        <title>Chrysosporum ovalisporum is synonymous with the true-branching cyanobacterium Umezakia natans (Nostocales/Aphanizomenonaceae).</title>
        <authorList>
            <person name="McGregor G.B."/>
            <person name="Sendall B.C."/>
            <person name="Niiyama Y."/>
            <person name="Tuji A."/>
            <person name="Willis A."/>
        </authorList>
    </citation>
    <scope>NUCLEOTIDE SEQUENCE [LARGE SCALE GENOMIC DNA]</scope>
    <source>
        <strain evidence="7 8">ANA360D</strain>
    </source>
</reference>
<dbReference type="InterPro" id="IPR053159">
    <property type="entry name" value="Hybrid_Histidine_Kinase"/>
</dbReference>
<evidence type="ECO:0000313" key="7">
    <source>
        <dbReference type="EMBL" id="MDH6059334.1"/>
    </source>
</evidence>
<dbReference type="SUPFAM" id="SSF47384">
    <property type="entry name" value="Homodimeric domain of signal transducing histidine kinase"/>
    <property type="match status" value="1"/>
</dbReference>
<dbReference type="InterPro" id="IPR008271">
    <property type="entry name" value="Ser/Thr_kinase_AS"/>
</dbReference>
<feature type="domain" description="Protein kinase" evidence="5">
    <location>
        <begin position="14"/>
        <end position="287"/>
    </location>
</feature>
<dbReference type="SMART" id="SM00387">
    <property type="entry name" value="HATPase_c"/>
    <property type="match status" value="1"/>
</dbReference>
<dbReference type="InterPro" id="IPR004358">
    <property type="entry name" value="Sig_transdc_His_kin-like_C"/>
</dbReference>
<keyword evidence="3 7" id="KW-0418">Kinase</keyword>
<dbReference type="InterPro" id="IPR029016">
    <property type="entry name" value="GAF-like_dom_sf"/>
</dbReference>
<proteinExistence type="predicted"/>
<dbReference type="InterPro" id="IPR003594">
    <property type="entry name" value="HATPase_dom"/>
</dbReference>
<comment type="caution">
    <text evidence="7">The sequence shown here is derived from an EMBL/GenBank/DDBJ whole genome shotgun (WGS) entry which is preliminary data.</text>
</comment>
<evidence type="ECO:0000259" key="5">
    <source>
        <dbReference type="PROSITE" id="PS50011"/>
    </source>
</evidence>
<dbReference type="SMART" id="SM00065">
    <property type="entry name" value="GAF"/>
    <property type="match status" value="1"/>
</dbReference>
<dbReference type="InterPro" id="IPR041664">
    <property type="entry name" value="AAA_16"/>
</dbReference>
<dbReference type="InterPro" id="IPR003018">
    <property type="entry name" value="GAF"/>
</dbReference>
<dbReference type="PRINTS" id="PR00344">
    <property type="entry name" value="BCTRLSENSOR"/>
</dbReference>
<dbReference type="RefSeq" id="WP_280653350.1">
    <property type="nucleotide sequence ID" value="NZ_JANQDH010000016.1"/>
</dbReference>
<organism evidence="7 8">
    <name type="scientific">Chrysosporum bergii ANA360D</name>
    <dbReference type="NCBI Taxonomy" id="617107"/>
    <lineage>
        <taxon>Bacteria</taxon>
        <taxon>Bacillati</taxon>
        <taxon>Cyanobacteriota</taxon>
        <taxon>Cyanophyceae</taxon>
        <taxon>Nostocales</taxon>
        <taxon>Nodulariaceae</taxon>
        <taxon>Chrysosporum</taxon>
    </lineage>
</organism>
<dbReference type="SUPFAM" id="SSF52540">
    <property type="entry name" value="P-loop containing nucleoside triphosphate hydrolases"/>
    <property type="match status" value="1"/>
</dbReference>
<keyword evidence="3 7" id="KW-0808">Transferase</keyword>
<dbReference type="InterPro" id="IPR036890">
    <property type="entry name" value="HATPase_C_sf"/>
</dbReference>